<gene>
    <name evidence="2" type="ORF">GCM10009733_020440</name>
</gene>
<evidence type="ECO:0000313" key="3">
    <source>
        <dbReference type="Proteomes" id="UP001500064"/>
    </source>
</evidence>
<dbReference type="Pfam" id="PF14216">
    <property type="entry name" value="DUF4326"/>
    <property type="match status" value="1"/>
</dbReference>
<reference evidence="3" key="1">
    <citation type="journal article" date="2019" name="Int. J. Syst. Evol. Microbiol.">
        <title>The Global Catalogue of Microorganisms (GCM) 10K type strain sequencing project: providing services to taxonomists for standard genome sequencing and annotation.</title>
        <authorList>
            <consortium name="The Broad Institute Genomics Platform"/>
            <consortium name="The Broad Institute Genome Sequencing Center for Infectious Disease"/>
            <person name="Wu L."/>
            <person name="Ma J."/>
        </authorList>
    </citation>
    <scope>NUCLEOTIDE SEQUENCE [LARGE SCALE GENOMIC DNA]</scope>
    <source>
        <strain evidence="3">JCM 13929</strain>
    </source>
</reference>
<feature type="domain" description="DUF4326" evidence="1">
    <location>
        <begin position="7"/>
        <end position="80"/>
    </location>
</feature>
<organism evidence="2 3">
    <name type="scientific">Nonomuraea maheshkhaliensis</name>
    <dbReference type="NCBI Taxonomy" id="419590"/>
    <lineage>
        <taxon>Bacteria</taxon>
        <taxon>Bacillati</taxon>
        <taxon>Actinomycetota</taxon>
        <taxon>Actinomycetes</taxon>
        <taxon>Streptosporangiales</taxon>
        <taxon>Streptosporangiaceae</taxon>
        <taxon>Nonomuraea</taxon>
    </lineage>
</organism>
<comment type="caution">
    <text evidence="2">The sequence shown here is derived from an EMBL/GenBank/DDBJ whole genome shotgun (WGS) entry which is preliminary data.</text>
</comment>
<proteinExistence type="predicted"/>
<accession>A0ABP4QW71</accession>
<sequence>MSHALVVHCKRNPYDIYIGRPSKWGNPFVLGRDGTRKQVIASYERWLVAQPQLIAALPELAGKVLGCWCAPHLCHGDVLARMANQNSPFEDNLQAEQGRRPHREAPRVIDYWPLF</sequence>
<dbReference type="EMBL" id="BAAAMU010000011">
    <property type="protein sequence ID" value="GAA1623713.1"/>
    <property type="molecule type" value="Genomic_DNA"/>
</dbReference>
<evidence type="ECO:0000259" key="1">
    <source>
        <dbReference type="Pfam" id="PF14216"/>
    </source>
</evidence>
<name>A0ABP4QW71_9ACTN</name>
<dbReference type="Proteomes" id="UP001500064">
    <property type="component" value="Unassembled WGS sequence"/>
</dbReference>
<keyword evidence="3" id="KW-1185">Reference proteome</keyword>
<protein>
    <recommendedName>
        <fullName evidence="1">DUF4326 domain-containing protein</fullName>
    </recommendedName>
</protein>
<dbReference type="InterPro" id="IPR025475">
    <property type="entry name" value="DUF4326"/>
</dbReference>
<evidence type="ECO:0000313" key="2">
    <source>
        <dbReference type="EMBL" id="GAA1623713.1"/>
    </source>
</evidence>
<dbReference type="RefSeq" id="WP_346103454.1">
    <property type="nucleotide sequence ID" value="NZ_BAAAMU010000011.1"/>
</dbReference>